<organism evidence="2 3">
    <name type="scientific">Methanobrevibacter arboriphilus JCM 13429 = DSM 1125</name>
    <dbReference type="NCBI Taxonomy" id="1300164"/>
    <lineage>
        <taxon>Archaea</taxon>
        <taxon>Methanobacteriati</taxon>
        <taxon>Methanobacteriota</taxon>
        <taxon>Methanomada group</taxon>
        <taxon>Methanobacteria</taxon>
        <taxon>Methanobacteriales</taxon>
        <taxon>Methanobacteriaceae</taxon>
        <taxon>Methanobrevibacter</taxon>
    </lineage>
</organism>
<gene>
    <name evidence="2" type="ORF">MBBAR_3c00430</name>
</gene>
<reference evidence="2 3" key="1">
    <citation type="submission" date="2014-12" db="EMBL/GenBank/DDBJ databases">
        <title>Genome sequence of Methanobrevibacter arboriphilicus DH1, DSM1125.</title>
        <authorList>
            <person name="Poehlein A."/>
            <person name="Thauer R.K."/>
            <person name="Seedorf H."/>
            <person name="Daniel R."/>
        </authorList>
    </citation>
    <scope>NUCLEOTIDE SEQUENCE [LARGE SCALE GENOMIC DNA]</scope>
    <source>
        <strain evidence="2 3">DH1</strain>
    </source>
</reference>
<dbReference type="Pfam" id="PF04230">
    <property type="entry name" value="PS_pyruv_trans"/>
    <property type="match status" value="1"/>
</dbReference>
<proteinExistence type="predicted"/>
<sequence length="449" mass="51961">MVYIKNILIRAGKDYFESFSPETTFSYRKRSMFGHNVGFYLISDSVYKLISTPDNSITVDSYLLGSKKSYKKNVAETINSEFDAFVLPVADFLKPTQINHVKRITTLIKNLDIPLCVLGLGIGIGLDVNSFNDTKTNETMEKFVRAILEKSKSVGVRGELTFKYLNRLGFDENEINVLGCPSIYLNGPEYNITPPEINNDSKIALNITPSVKKYANFVEKTINKYKNYKYFMQDIVDLRLILFGEDLKDIGREHVRDYYMKILNKNKAIFPINSRSWINELKNYEYAVGTRLHGTIAALNARIPATLIIHDSRTQEIADYHKIPSISINHINNKTSVENIVENSNWNEFNQTSKTNYNKLIKFFKDNRIDVTKEYPNPEIAKKEKQNEMGGIVEQIYSEKYGINQKELLSRIKYSAQKEVYTYKPPFYIKNKKSHNVQKKGFLKRLEKK</sequence>
<protein>
    <recommendedName>
        <fullName evidence="1">Polysaccharide pyruvyl transferase domain-containing protein</fullName>
    </recommendedName>
</protein>
<dbReference type="AlphaFoldDB" id="A0A1V6N3W5"/>
<evidence type="ECO:0000313" key="2">
    <source>
        <dbReference type="EMBL" id="OQD59388.1"/>
    </source>
</evidence>
<feature type="domain" description="Polysaccharide pyruvyl transferase" evidence="1">
    <location>
        <begin position="107"/>
        <end position="312"/>
    </location>
</feature>
<dbReference type="RefSeq" id="WP_143746099.1">
    <property type="nucleotide sequence ID" value="NZ_JXMW01000003.1"/>
</dbReference>
<dbReference type="EMBL" id="JXMW01000003">
    <property type="protein sequence ID" value="OQD59388.1"/>
    <property type="molecule type" value="Genomic_DNA"/>
</dbReference>
<dbReference type="InterPro" id="IPR007345">
    <property type="entry name" value="Polysacch_pyruvyl_Trfase"/>
</dbReference>
<keyword evidence="3" id="KW-1185">Reference proteome</keyword>
<accession>A0A1V6N3W5</accession>
<dbReference type="Proteomes" id="UP000191661">
    <property type="component" value="Unassembled WGS sequence"/>
</dbReference>
<name>A0A1V6N3W5_METAZ</name>
<evidence type="ECO:0000259" key="1">
    <source>
        <dbReference type="Pfam" id="PF04230"/>
    </source>
</evidence>
<comment type="caution">
    <text evidence="2">The sequence shown here is derived from an EMBL/GenBank/DDBJ whole genome shotgun (WGS) entry which is preliminary data.</text>
</comment>
<evidence type="ECO:0000313" key="3">
    <source>
        <dbReference type="Proteomes" id="UP000191661"/>
    </source>
</evidence>